<evidence type="ECO:0000313" key="1">
    <source>
        <dbReference type="EMBL" id="CAD2192043.1"/>
    </source>
</evidence>
<sequence length="71" mass="8425">MLCPHFQLNKPLYTTTSFLRQSCLCVRNKVARTLILFNFFKNLLNNIEKDQFCILRCFVVGHFGCDVMSFW</sequence>
<name>A0A6V7WYK3_MELEN</name>
<dbReference type="Proteomes" id="UP000580250">
    <property type="component" value="Unassembled WGS sequence"/>
</dbReference>
<gene>
    <name evidence="1" type="ORF">MENT_LOCUS44910</name>
</gene>
<dbReference type="EMBL" id="CAJEWN010000917">
    <property type="protein sequence ID" value="CAD2192043.1"/>
    <property type="molecule type" value="Genomic_DNA"/>
</dbReference>
<comment type="caution">
    <text evidence="1">The sequence shown here is derived from an EMBL/GenBank/DDBJ whole genome shotgun (WGS) entry which is preliminary data.</text>
</comment>
<organism evidence="1 2">
    <name type="scientific">Meloidogyne enterolobii</name>
    <name type="common">Root-knot nematode worm</name>
    <name type="synonym">Meloidogyne mayaguensis</name>
    <dbReference type="NCBI Taxonomy" id="390850"/>
    <lineage>
        <taxon>Eukaryota</taxon>
        <taxon>Metazoa</taxon>
        <taxon>Ecdysozoa</taxon>
        <taxon>Nematoda</taxon>
        <taxon>Chromadorea</taxon>
        <taxon>Rhabditida</taxon>
        <taxon>Tylenchina</taxon>
        <taxon>Tylenchomorpha</taxon>
        <taxon>Tylenchoidea</taxon>
        <taxon>Meloidogynidae</taxon>
        <taxon>Meloidogyninae</taxon>
        <taxon>Meloidogyne</taxon>
    </lineage>
</organism>
<proteinExistence type="predicted"/>
<protein>
    <submittedName>
        <fullName evidence="1">Uncharacterized protein</fullName>
    </submittedName>
</protein>
<reference evidence="1 2" key="1">
    <citation type="submission" date="2020-08" db="EMBL/GenBank/DDBJ databases">
        <authorList>
            <person name="Koutsovoulos G."/>
            <person name="Danchin GJ E."/>
        </authorList>
    </citation>
    <scope>NUCLEOTIDE SEQUENCE [LARGE SCALE GENOMIC DNA]</scope>
</reference>
<evidence type="ECO:0000313" key="2">
    <source>
        <dbReference type="Proteomes" id="UP000580250"/>
    </source>
</evidence>
<accession>A0A6V7WYK3</accession>
<dbReference type="AlphaFoldDB" id="A0A6V7WYK3"/>